<dbReference type="InterPro" id="IPR023996">
    <property type="entry name" value="TonB-dep_OMP_SusC/RagA"/>
</dbReference>
<dbReference type="GO" id="GO:0006826">
    <property type="term" value="P:iron ion transport"/>
    <property type="evidence" value="ECO:0007669"/>
    <property type="project" value="UniProtKB-KW"/>
</dbReference>
<dbReference type="Pfam" id="PF13715">
    <property type="entry name" value="CarbopepD_reg_2"/>
    <property type="match status" value="1"/>
</dbReference>
<dbReference type="InterPro" id="IPR008969">
    <property type="entry name" value="CarboxyPept-like_regulatory"/>
</dbReference>
<comment type="similarity">
    <text evidence="10 11">Belongs to the TonB-dependent receptor family.</text>
</comment>
<protein>
    <submittedName>
        <fullName evidence="13">SusC/RagA family TonB-linked outer membrane protein</fullName>
    </submittedName>
</protein>
<evidence type="ECO:0000259" key="12">
    <source>
        <dbReference type="SMART" id="SM00965"/>
    </source>
</evidence>
<dbReference type="InterPro" id="IPR023997">
    <property type="entry name" value="TonB-dep_OMP_SusC/RagA_CS"/>
</dbReference>
<proteinExistence type="inferred from homology"/>
<accession>A0A413IQT2</accession>
<name>A0A413IQT2_9BACT</name>
<evidence type="ECO:0000256" key="3">
    <source>
        <dbReference type="ARBA" id="ARBA00022452"/>
    </source>
</evidence>
<feature type="domain" description="Secretin/TonB short N-terminal" evidence="12">
    <location>
        <begin position="69"/>
        <end position="120"/>
    </location>
</feature>
<dbReference type="SMART" id="SM00965">
    <property type="entry name" value="STN"/>
    <property type="match status" value="1"/>
</dbReference>
<dbReference type="GO" id="GO:0009279">
    <property type="term" value="C:cell outer membrane"/>
    <property type="evidence" value="ECO:0007669"/>
    <property type="project" value="UniProtKB-SubCell"/>
</dbReference>
<evidence type="ECO:0000256" key="7">
    <source>
        <dbReference type="ARBA" id="ARBA00023077"/>
    </source>
</evidence>
<dbReference type="SUPFAM" id="SSF56935">
    <property type="entry name" value="Porins"/>
    <property type="match status" value="1"/>
</dbReference>
<dbReference type="Pfam" id="PF07715">
    <property type="entry name" value="Plug"/>
    <property type="match status" value="1"/>
</dbReference>
<comment type="subcellular location">
    <subcellularLocation>
        <location evidence="1 10">Cell outer membrane</location>
        <topology evidence="1 10">Multi-pass membrane protein</topology>
    </subcellularLocation>
</comment>
<keyword evidence="6" id="KW-0408">Iron</keyword>
<dbReference type="Gene3D" id="2.60.40.1120">
    <property type="entry name" value="Carboxypeptidase-like, regulatory domain"/>
    <property type="match status" value="1"/>
</dbReference>
<evidence type="ECO:0000256" key="1">
    <source>
        <dbReference type="ARBA" id="ARBA00004571"/>
    </source>
</evidence>
<dbReference type="AlphaFoldDB" id="A0A413IQT2"/>
<dbReference type="Proteomes" id="UP000286063">
    <property type="component" value="Unassembled WGS sequence"/>
</dbReference>
<reference evidence="13 14" key="1">
    <citation type="submission" date="2018-08" db="EMBL/GenBank/DDBJ databases">
        <title>A genome reference for cultivated species of the human gut microbiota.</title>
        <authorList>
            <person name="Zou Y."/>
            <person name="Xue W."/>
            <person name="Luo G."/>
        </authorList>
    </citation>
    <scope>NUCLEOTIDE SEQUENCE [LARGE SCALE GENOMIC DNA]</scope>
    <source>
        <strain evidence="13 14">OF02-7</strain>
    </source>
</reference>
<evidence type="ECO:0000256" key="5">
    <source>
        <dbReference type="ARBA" id="ARBA00022692"/>
    </source>
</evidence>
<gene>
    <name evidence="13" type="ORF">DXA50_04930</name>
</gene>
<dbReference type="InterPro" id="IPR012910">
    <property type="entry name" value="Plug_dom"/>
</dbReference>
<dbReference type="InterPro" id="IPR000531">
    <property type="entry name" value="Beta-barrel_TonB"/>
</dbReference>
<dbReference type="InterPro" id="IPR011662">
    <property type="entry name" value="Secretin/TonB_short_N"/>
</dbReference>
<dbReference type="NCBIfam" id="TIGR04056">
    <property type="entry name" value="OMP_RagA_SusC"/>
    <property type="match status" value="1"/>
</dbReference>
<evidence type="ECO:0000256" key="11">
    <source>
        <dbReference type="RuleBase" id="RU003357"/>
    </source>
</evidence>
<dbReference type="Gene3D" id="2.40.170.20">
    <property type="entry name" value="TonB-dependent receptor, beta-barrel domain"/>
    <property type="match status" value="1"/>
</dbReference>
<dbReference type="Pfam" id="PF00593">
    <property type="entry name" value="TonB_dep_Rec_b-barrel"/>
    <property type="match status" value="1"/>
</dbReference>
<organism evidence="13 14">
    <name type="scientific">Butyricimonas virosa</name>
    <dbReference type="NCBI Taxonomy" id="544645"/>
    <lineage>
        <taxon>Bacteria</taxon>
        <taxon>Pseudomonadati</taxon>
        <taxon>Bacteroidota</taxon>
        <taxon>Bacteroidia</taxon>
        <taxon>Bacteroidales</taxon>
        <taxon>Odoribacteraceae</taxon>
        <taxon>Butyricimonas</taxon>
    </lineage>
</organism>
<dbReference type="InterPro" id="IPR036942">
    <property type="entry name" value="Beta-barrel_TonB_sf"/>
</dbReference>
<sequence length="1222" mass="138297">MKKDCFIHACAREKLKKLLLVMKLSSLLMLLFCMNLSAGIHAQEAKFSVVVENSNIREIIRIIKQQSDYTFVYNVEELDHIGSITMNVKDSDVRTILDACVKNSGYTYSILDKVIVIRKAELQQQEQIKKIRGTVTDKKKAPLPGVTVLIKGTSIGVATDMNGKFEMIQPKDSNIVLIISFIGMKTITIPYKGQDLTVVMEEDSQEMDEVVVTGYQVVDRRKNTSAVTSVKMEDIMIPGASSVDQMLQGQIPDMMFMSNSGEVGVVPKLRIRGTSTLIGNREPLWVVDGIIIQDPVEISPEELNDPDYINRIGNAIAGLNPQDIDRIDVLKDAAATALYGTKAANGVIVITTKKGHVGRPVVTYSMNMTLRQRPSYNDRSVNVMNSQERMRFSRELVAQHYQFPNDMSMVGYEGLITKLYNHEIDIQQFDQEVAKLETVNTDWFDLLTRNSLSHQHTISISGGSEEARYYASIGYNRDNDVIGDDNNERYTATLNLDANLTPWLTASLSMNGNVSSRDYYQNELAPMQYAYKTTRALPAFDEKGEYYFYQRKYNNYTYYNFNILNELENSSYGQEGSALTVNANLQFKFTNWLNANAIVSYSTSHTTIEGWWGEKSYHAALLRGSEYGVPLEPAEWDDYWEEWSGSAGYSELPYGGELSRQETNNNSYTVRLQLNANKYFGTEDRHNINASAGFELSSTRYKQYENVTRGYYKDRGMSFVNNINLDDYPAYKEWLASNVPSLSDQLTNTISAYASVSYSYFNYFTVNVNARVDGSNGFGDQSNDKLLPIWSASANWNISEHDWMQTSWIDFLRLKASFGYQGNMLSDQTPVMIISKKPLDSYFNENISKVERYPNPDLKWETTKSYNLGLELSLFKNKVQLEGSYYWKHTEDAFMTKTIASMNGVNGNSYVVNGGDVDNSGYSVAVTVSPINNKDVRWTLSTSFSKTFNKMQSDPDANEYELDNFLNGTALVKGKPIGIFYSYKFLGLSPVDGAPIFDDYVDNKEVLRGLSKYDTYTRVLEASGNREPTISGSLNTTVRWKNFRLSGSFAYSMGNKIRLFAMYSPEADATMNANEIRAENNVSKDYLRRWQKPGDELHTDIPAIISPGSDAYYKYYRHWSDMSSYSDIQPIANSVWNMYDYGNHRVVSGNYLKCSNLSLTYEFGEHILNKLHMSRLALTLSGANLFTICSSKLKGQTPTQSGFATIQLSDRPNYSLGLTISF</sequence>
<keyword evidence="9 10" id="KW-0998">Cell outer membrane</keyword>
<dbReference type="EMBL" id="QSCR01000005">
    <property type="protein sequence ID" value="RGY19704.1"/>
    <property type="molecule type" value="Genomic_DNA"/>
</dbReference>
<keyword evidence="3 10" id="KW-1134">Transmembrane beta strand</keyword>
<evidence type="ECO:0000256" key="9">
    <source>
        <dbReference type="ARBA" id="ARBA00023237"/>
    </source>
</evidence>
<dbReference type="NCBIfam" id="TIGR04057">
    <property type="entry name" value="SusC_RagA_signa"/>
    <property type="match status" value="1"/>
</dbReference>
<keyword evidence="2 10" id="KW-0813">Transport</keyword>
<dbReference type="OrthoDB" id="9768177at2"/>
<dbReference type="SUPFAM" id="SSF49464">
    <property type="entry name" value="Carboxypeptidase regulatory domain-like"/>
    <property type="match status" value="1"/>
</dbReference>
<evidence type="ECO:0000256" key="10">
    <source>
        <dbReference type="PROSITE-ProRule" id="PRU01360"/>
    </source>
</evidence>
<evidence type="ECO:0000256" key="4">
    <source>
        <dbReference type="ARBA" id="ARBA00022496"/>
    </source>
</evidence>
<evidence type="ECO:0000256" key="6">
    <source>
        <dbReference type="ARBA" id="ARBA00023004"/>
    </source>
</evidence>
<keyword evidence="5 10" id="KW-0812">Transmembrane</keyword>
<evidence type="ECO:0000313" key="14">
    <source>
        <dbReference type="Proteomes" id="UP000286063"/>
    </source>
</evidence>
<dbReference type="InterPro" id="IPR037066">
    <property type="entry name" value="Plug_dom_sf"/>
</dbReference>
<evidence type="ECO:0000313" key="13">
    <source>
        <dbReference type="EMBL" id="RGY19704.1"/>
    </source>
</evidence>
<keyword evidence="4" id="KW-0406">Ion transport</keyword>
<evidence type="ECO:0000256" key="8">
    <source>
        <dbReference type="ARBA" id="ARBA00023136"/>
    </source>
</evidence>
<evidence type="ECO:0000256" key="2">
    <source>
        <dbReference type="ARBA" id="ARBA00022448"/>
    </source>
</evidence>
<dbReference type="Gene3D" id="2.170.130.10">
    <property type="entry name" value="TonB-dependent receptor, plug domain"/>
    <property type="match status" value="1"/>
</dbReference>
<comment type="caution">
    <text evidence="13">The sequence shown here is derived from an EMBL/GenBank/DDBJ whole genome shotgun (WGS) entry which is preliminary data.</text>
</comment>
<keyword evidence="8 10" id="KW-0472">Membrane</keyword>
<dbReference type="PROSITE" id="PS52016">
    <property type="entry name" value="TONB_DEPENDENT_REC_3"/>
    <property type="match status" value="1"/>
</dbReference>
<keyword evidence="4" id="KW-0410">Iron transport</keyword>
<dbReference type="InterPro" id="IPR039426">
    <property type="entry name" value="TonB-dep_rcpt-like"/>
</dbReference>
<keyword evidence="7 11" id="KW-0798">TonB box</keyword>